<feature type="domain" description="Protein kinase" evidence="1">
    <location>
        <begin position="15"/>
        <end position="279"/>
    </location>
</feature>
<comment type="caution">
    <text evidence="2">The sequence shown here is derived from an EMBL/GenBank/DDBJ whole genome shotgun (WGS) entry which is preliminary data.</text>
</comment>
<dbReference type="PROSITE" id="PS50011">
    <property type="entry name" value="PROTEIN_KINASE_DOM"/>
    <property type="match status" value="1"/>
</dbReference>
<gene>
    <name evidence="2" type="ORF">M9Y10_028713</name>
</gene>
<dbReference type="SUPFAM" id="SSF56112">
    <property type="entry name" value="Protein kinase-like (PK-like)"/>
    <property type="match status" value="1"/>
</dbReference>
<evidence type="ECO:0000313" key="3">
    <source>
        <dbReference type="Proteomes" id="UP001470230"/>
    </source>
</evidence>
<reference evidence="2 3" key="1">
    <citation type="submission" date="2024-04" db="EMBL/GenBank/DDBJ databases">
        <title>Tritrichomonas musculus Genome.</title>
        <authorList>
            <person name="Alves-Ferreira E."/>
            <person name="Grigg M."/>
            <person name="Lorenzi H."/>
            <person name="Galac M."/>
        </authorList>
    </citation>
    <scope>NUCLEOTIDE SEQUENCE [LARGE SCALE GENOMIC DNA]</scope>
    <source>
        <strain evidence="2 3">EAF2021</strain>
    </source>
</reference>
<dbReference type="InterPro" id="IPR000719">
    <property type="entry name" value="Prot_kinase_dom"/>
</dbReference>
<keyword evidence="3" id="KW-1185">Reference proteome</keyword>
<dbReference type="PRINTS" id="PR00109">
    <property type="entry name" value="TYRKINASE"/>
</dbReference>
<name>A0ABR2KK36_9EUKA</name>
<organism evidence="2 3">
    <name type="scientific">Tritrichomonas musculus</name>
    <dbReference type="NCBI Taxonomy" id="1915356"/>
    <lineage>
        <taxon>Eukaryota</taxon>
        <taxon>Metamonada</taxon>
        <taxon>Parabasalia</taxon>
        <taxon>Tritrichomonadida</taxon>
        <taxon>Tritrichomonadidae</taxon>
        <taxon>Tritrichomonas</taxon>
    </lineage>
</organism>
<dbReference type="PROSITE" id="PS00108">
    <property type="entry name" value="PROTEIN_KINASE_ST"/>
    <property type="match status" value="1"/>
</dbReference>
<dbReference type="InterPro" id="IPR045269">
    <property type="entry name" value="Atg1-like"/>
</dbReference>
<dbReference type="Gene3D" id="1.10.510.10">
    <property type="entry name" value="Transferase(Phosphotransferase) domain 1"/>
    <property type="match status" value="1"/>
</dbReference>
<accession>A0ABR2KK36</accession>
<dbReference type="EMBL" id="JAPFFF010000004">
    <property type="protein sequence ID" value="KAK8891503.1"/>
    <property type="molecule type" value="Genomic_DNA"/>
</dbReference>
<evidence type="ECO:0000313" key="2">
    <source>
        <dbReference type="EMBL" id="KAK8891503.1"/>
    </source>
</evidence>
<sequence length="671" mass="78002">MDDDEIKNQIDLKKYSVIKEVNHGNFGVIYLIEEKTTNKKYAAKVNILDVEDKDYTKCVLREIKILANVNLPTIIGFQGYSLSDFDDKPNITILLDYVENGSLVDVLAAENSNTMLDNTKRQIILAGIAHGMMTLHSLNIIHRDLKPGNILIDDNFYPRITDFGMSKYFDPNNPNQQSTWGGTPFYEAPEIWKGEDYDTSVDVYAFGLLMYEVVTGIPPFSELGNINKARFRTRIVKNQYRPPFETPIKESIKEIIEKCWSNNPFERPTFEELYNALSLSKSKQYSLEGVDFKKFQKYIDYINSSGASANSEMMNQLRHEISIMRRQVKKLHLDNKRFRDSEKKLLNQPLKKVFSISQTGKMSDSGILYKLKKIQFENDLFDPFYISTLSSRDPYNVLIPSWRGFYSSSENEHFFFEIQLRESVSLTGFLIQSDEKGNPRNYTINVNDFHLISVKDDESMRNNHFSFHKLGKSVTCSKFKFIQDGKNWDGKDFIRIKRIEFYTKEYPLKAAPSLQCKGLFANMRYLYKYKYPHLLPVQISTDVFSCEEIEDVKTNKIVGTDHALNEFCEFIFTKGLVKIDSYRLKRTKDKDTLKGWEIVGTTLDNKDVVISSINEKDIAEHELIDYFPSKDNESLFKSVKIVNTTENWNGNVQKVLRFHHIEFFGEYCVPQ</sequence>
<dbReference type="InterPro" id="IPR011009">
    <property type="entry name" value="Kinase-like_dom_sf"/>
</dbReference>
<dbReference type="PANTHER" id="PTHR24348">
    <property type="entry name" value="SERINE/THREONINE-PROTEIN KINASE UNC-51-RELATED"/>
    <property type="match status" value="1"/>
</dbReference>
<dbReference type="InterPro" id="IPR001245">
    <property type="entry name" value="Ser-Thr/Tyr_kinase_cat_dom"/>
</dbReference>
<proteinExistence type="predicted"/>
<dbReference type="SMART" id="SM00220">
    <property type="entry name" value="S_TKc"/>
    <property type="match status" value="1"/>
</dbReference>
<dbReference type="InterPro" id="IPR008271">
    <property type="entry name" value="Ser/Thr_kinase_AS"/>
</dbReference>
<evidence type="ECO:0000259" key="1">
    <source>
        <dbReference type="PROSITE" id="PS50011"/>
    </source>
</evidence>
<protein>
    <recommendedName>
        <fullName evidence="1">Protein kinase domain-containing protein</fullName>
    </recommendedName>
</protein>
<dbReference type="Gene3D" id="3.30.200.20">
    <property type="entry name" value="Phosphorylase Kinase, domain 1"/>
    <property type="match status" value="1"/>
</dbReference>
<dbReference type="Pfam" id="PF00069">
    <property type="entry name" value="Pkinase"/>
    <property type="match status" value="1"/>
</dbReference>
<dbReference type="Proteomes" id="UP001470230">
    <property type="component" value="Unassembled WGS sequence"/>
</dbReference>